<dbReference type="InterPro" id="IPR011045">
    <property type="entry name" value="N2O_reductase_N"/>
</dbReference>
<dbReference type="PANTHER" id="PTHR47197:SF3">
    <property type="entry name" value="DIHYDRO-HEME D1 DEHYDROGENASE"/>
    <property type="match status" value="1"/>
</dbReference>
<dbReference type="AlphaFoldDB" id="A0AAU3GM03"/>
<dbReference type="InterPro" id="IPR015943">
    <property type="entry name" value="WD40/YVTN_repeat-like_dom_sf"/>
</dbReference>
<evidence type="ECO:0000313" key="2">
    <source>
        <dbReference type="EMBL" id="WTY99963.1"/>
    </source>
</evidence>
<proteinExistence type="predicted"/>
<dbReference type="SUPFAM" id="SSF50974">
    <property type="entry name" value="Nitrous oxide reductase, N-terminal domain"/>
    <property type="match status" value="1"/>
</dbReference>
<accession>A0AAU3GM03</accession>
<evidence type="ECO:0000313" key="1">
    <source>
        <dbReference type="EMBL" id="WTY93412.1"/>
    </source>
</evidence>
<dbReference type="PANTHER" id="PTHR47197">
    <property type="entry name" value="PROTEIN NIRF"/>
    <property type="match status" value="1"/>
</dbReference>
<sequence>MAVLLCAVDPPGSRLVLVLKHGPSSYQDAGVICCGSEPVSVEGGSGRAFTASSVSDSVGVVDLAQRRTVGRIKVGWAPSSLALDFEAGVLLVCNAGADSVSVVDVGMGVETGRVAVGREPRQVVMARDGRAAYVCEQGAGSVCALDLTSVQDGRSGSVSVAWRTALGPHAQPRALLLTSVGPALVLCRTTDRLPVIDLASGRVMAEVVLPGFGGASGAVEVAGGFALVTLERLGVIAVVDLLEWSVTRTIPVGIGPRGVVVDPDDQTVYCALPRAGGLVVVHLDGVDLSTEDGLPQFESLRVGCAPGNVTVVRCPAPDS</sequence>
<dbReference type="EMBL" id="CP109535">
    <property type="protein sequence ID" value="WTY93412.1"/>
    <property type="molecule type" value="Genomic_DNA"/>
</dbReference>
<organism evidence="1">
    <name type="scientific">Streptomyces sp. NBC_01401</name>
    <dbReference type="NCBI Taxonomy" id="2903854"/>
    <lineage>
        <taxon>Bacteria</taxon>
        <taxon>Bacillati</taxon>
        <taxon>Actinomycetota</taxon>
        <taxon>Actinomycetes</taxon>
        <taxon>Kitasatosporales</taxon>
        <taxon>Streptomycetaceae</taxon>
        <taxon>Streptomyces</taxon>
    </lineage>
</organism>
<dbReference type="EMBL" id="CP109535">
    <property type="protein sequence ID" value="WTY99963.1"/>
    <property type="molecule type" value="Genomic_DNA"/>
</dbReference>
<protein>
    <submittedName>
        <fullName evidence="1">YncE family protein</fullName>
    </submittedName>
</protein>
<dbReference type="Gene3D" id="2.130.10.10">
    <property type="entry name" value="YVTN repeat-like/Quinoprotein amine dehydrogenase"/>
    <property type="match status" value="1"/>
</dbReference>
<gene>
    <name evidence="1" type="ORF">OG626_00210</name>
    <name evidence="2" type="ORF">OG626_36195</name>
</gene>
<name>A0AAU3GM03_9ACTN</name>
<reference evidence="1" key="1">
    <citation type="submission" date="2022-10" db="EMBL/GenBank/DDBJ databases">
        <title>The complete genomes of actinobacterial strains from the NBC collection.</title>
        <authorList>
            <person name="Joergensen T.S."/>
            <person name="Alvarez Arevalo M."/>
            <person name="Sterndorff E.B."/>
            <person name="Faurdal D."/>
            <person name="Vuksanovic O."/>
            <person name="Mourched A.-S."/>
            <person name="Charusanti P."/>
            <person name="Shaw S."/>
            <person name="Blin K."/>
            <person name="Weber T."/>
        </authorList>
    </citation>
    <scope>NUCLEOTIDE SEQUENCE</scope>
    <source>
        <strain evidence="1">NBC_01401</strain>
    </source>
</reference>
<dbReference type="InterPro" id="IPR051200">
    <property type="entry name" value="Host-pathogen_enzymatic-act"/>
</dbReference>